<dbReference type="PRINTS" id="PR00039">
    <property type="entry name" value="HTHLYSR"/>
</dbReference>
<dbReference type="InterPro" id="IPR058163">
    <property type="entry name" value="LysR-type_TF_proteobact-type"/>
</dbReference>
<dbReference type="InterPro" id="IPR036390">
    <property type="entry name" value="WH_DNA-bd_sf"/>
</dbReference>
<dbReference type="PATRIC" id="fig|1515334.3.peg.3457"/>
<dbReference type="Pfam" id="PF00126">
    <property type="entry name" value="HTH_1"/>
    <property type="match status" value="1"/>
</dbReference>
<feature type="domain" description="HTH lysR-type" evidence="5">
    <location>
        <begin position="8"/>
        <end position="65"/>
    </location>
</feature>
<accession>A0A0B3S5T3</accession>
<dbReference type="PANTHER" id="PTHR30537">
    <property type="entry name" value="HTH-TYPE TRANSCRIPTIONAL REGULATOR"/>
    <property type="match status" value="1"/>
</dbReference>
<dbReference type="PROSITE" id="PS50931">
    <property type="entry name" value="HTH_LYSR"/>
    <property type="match status" value="1"/>
</dbReference>
<dbReference type="AlphaFoldDB" id="A0A0B3S5T3"/>
<evidence type="ECO:0000313" key="6">
    <source>
        <dbReference type="EMBL" id="KHQ52031.1"/>
    </source>
</evidence>
<dbReference type="STRING" id="561184.SAMN05216376_11887"/>
<dbReference type="OrthoDB" id="9798121at2"/>
<dbReference type="InterPro" id="IPR000847">
    <property type="entry name" value="LysR_HTH_N"/>
</dbReference>
<protein>
    <submittedName>
        <fullName evidence="6">Transcriptional regulator, LysR family protein</fullName>
    </submittedName>
</protein>
<dbReference type="GO" id="GO:0043565">
    <property type="term" value="F:sequence-specific DNA binding"/>
    <property type="evidence" value="ECO:0007669"/>
    <property type="project" value="TreeGrafter"/>
</dbReference>
<proteinExistence type="inferred from homology"/>
<sequence>MDTIVTKLDWSLVQTFLTVAETGSLSEAARCLGISQPTAGRQVRQIETTLGLELFRRQPRGLTLSEAGADLLPHAQRMAEGMRGLSLAAAGRAETLSGPVRVTASVFTAQYHLPPILAKLREEEPEISIDLVPTDRSENLLYREADIAVRMYRSEQLDIVTRHLGELELGLYGAKSYIARRGRPETFEAFLNHDLVGYDRSDLILRGMREMGVEAQRDWFATRTDHHPVYWELIKAGCGIGFAQRNIGDAEPLVERVLPQIPLPTLPLWLAAHEAVRNTPRIRRVWEALAEGLSAHVGPRQAG</sequence>
<evidence type="ECO:0000256" key="2">
    <source>
        <dbReference type="ARBA" id="ARBA00023015"/>
    </source>
</evidence>
<keyword evidence="7" id="KW-1185">Reference proteome</keyword>
<keyword evidence="2" id="KW-0805">Transcription regulation</keyword>
<dbReference type="Proteomes" id="UP000030960">
    <property type="component" value="Unassembled WGS sequence"/>
</dbReference>
<dbReference type="Gene3D" id="3.40.190.290">
    <property type="match status" value="1"/>
</dbReference>
<dbReference type="GO" id="GO:0003700">
    <property type="term" value="F:DNA-binding transcription factor activity"/>
    <property type="evidence" value="ECO:0007669"/>
    <property type="project" value="InterPro"/>
</dbReference>
<dbReference type="SUPFAM" id="SSF46785">
    <property type="entry name" value="Winged helix' DNA-binding domain"/>
    <property type="match status" value="1"/>
</dbReference>
<dbReference type="RefSeq" id="WP_043143867.1">
    <property type="nucleotide sequence ID" value="NZ_JSUQ01000013.1"/>
</dbReference>
<reference evidence="6 7" key="1">
    <citation type="submission" date="2014-10" db="EMBL/GenBank/DDBJ databases">
        <title>Genome sequence of Ponticoccus sp. strain UMTAT08 isolated from clonal culture of toxic dinoflagellate Alexandrium tamiyavanichii.</title>
        <authorList>
            <person name="Gan H.Y."/>
            <person name="Muhd D.-D."/>
            <person name="Mohd Noor M.E."/>
            <person name="Yeong Y.S."/>
            <person name="Usup G."/>
        </authorList>
    </citation>
    <scope>NUCLEOTIDE SEQUENCE [LARGE SCALE GENOMIC DNA]</scope>
    <source>
        <strain evidence="6 7">UMTAT08</strain>
    </source>
</reference>
<dbReference type="Pfam" id="PF03466">
    <property type="entry name" value="LysR_substrate"/>
    <property type="match status" value="1"/>
</dbReference>
<dbReference type="EMBL" id="JSUQ01000013">
    <property type="protein sequence ID" value="KHQ52031.1"/>
    <property type="molecule type" value="Genomic_DNA"/>
</dbReference>
<evidence type="ECO:0000256" key="3">
    <source>
        <dbReference type="ARBA" id="ARBA00023125"/>
    </source>
</evidence>
<name>A0A0B3S5T3_9RHOB</name>
<dbReference type="GO" id="GO:0006351">
    <property type="term" value="P:DNA-templated transcription"/>
    <property type="evidence" value="ECO:0007669"/>
    <property type="project" value="TreeGrafter"/>
</dbReference>
<evidence type="ECO:0000256" key="4">
    <source>
        <dbReference type="ARBA" id="ARBA00023163"/>
    </source>
</evidence>
<keyword evidence="3" id="KW-0238">DNA-binding</keyword>
<keyword evidence="4" id="KW-0804">Transcription</keyword>
<dbReference type="PANTHER" id="PTHR30537:SF3">
    <property type="entry name" value="TRANSCRIPTIONAL REGULATORY PROTEIN"/>
    <property type="match status" value="1"/>
</dbReference>
<dbReference type="InterPro" id="IPR036388">
    <property type="entry name" value="WH-like_DNA-bd_sf"/>
</dbReference>
<dbReference type="InterPro" id="IPR005119">
    <property type="entry name" value="LysR_subst-bd"/>
</dbReference>
<dbReference type="SUPFAM" id="SSF53850">
    <property type="entry name" value="Periplasmic binding protein-like II"/>
    <property type="match status" value="1"/>
</dbReference>
<dbReference type="Gene3D" id="1.10.10.10">
    <property type="entry name" value="Winged helix-like DNA-binding domain superfamily/Winged helix DNA-binding domain"/>
    <property type="match status" value="1"/>
</dbReference>
<evidence type="ECO:0000313" key="7">
    <source>
        <dbReference type="Proteomes" id="UP000030960"/>
    </source>
</evidence>
<comment type="similarity">
    <text evidence="1">Belongs to the LysR transcriptional regulatory family.</text>
</comment>
<organism evidence="6 7">
    <name type="scientific">Mameliella alba</name>
    <dbReference type="NCBI Taxonomy" id="561184"/>
    <lineage>
        <taxon>Bacteria</taxon>
        <taxon>Pseudomonadati</taxon>
        <taxon>Pseudomonadota</taxon>
        <taxon>Alphaproteobacteria</taxon>
        <taxon>Rhodobacterales</taxon>
        <taxon>Roseobacteraceae</taxon>
        <taxon>Mameliella</taxon>
    </lineage>
</organism>
<gene>
    <name evidence="6" type="ORF">OA50_03439</name>
</gene>
<comment type="caution">
    <text evidence="6">The sequence shown here is derived from an EMBL/GenBank/DDBJ whole genome shotgun (WGS) entry which is preliminary data.</text>
</comment>
<evidence type="ECO:0000256" key="1">
    <source>
        <dbReference type="ARBA" id="ARBA00009437"/>
    </source>
</evidence>
<evidence type="ECO:0000259" key="5">
    <source>
        <dbReference type="PROSITE" id="PS50931"/>
    </source>
</evidence>